<keyword evidence="21" id="KW-1185">Reference proteome</keyword>
<feature type="binding site" evidence="16">
    <location>
        <position position="79"/>
    </location>
    <ligand>
        <name>substrate</name>
    </ligand>
</feature>
<accession>A0A660EBZ6</accession>
<protein>
    <submittedName>
        <fullName evidence="20">UDP kinase [Lactobacillus sp.]</fullName>
    </submittedName>
</protein>
<evidence type="ECO:0000256" key="4">
    <source>
        <dbReference type="ARBA" id="ARBA00022516"/>
    </source>
</evidence>
<dbReference type="EMBL" id="UYIG01000196">
    <property type="protein sequence ID" value="VDG30495.1"/>
    <property type="molecule type" value="Genomic_DNA"/>
</dbReference>
<keyword evidence="13" id="KW-0594">Phospholipid biosynthesis</keyword>
<feature type="transmembrane region" description="Helical" evidence="19">
    <location>
        <begin position="41"/>
        <end position="59"/>
    </location>
</feature>
<keyword evidence="5" id="KW-0808">Transferase</keyword>
<comment type="subcellular location">
    <subcellularLocation>
        <location evidence="1">Cell membrane</location>
        <topology evidence="1">Multi-pass membrane protein</topology>
    </subcellularLocation>
</comment>
<evidence type="ECO:0000256" key="11">
    <source>
        <dbReference type="ARBA" id="ARBA00023098"/>
    </source>
</evidence>
<keyword evidence="12 19" id="KW-0472">Membrane</keyword>
<dbReference type="PANTHER" id="PTHR34299:SF1">
    <property type="entry name" value="DIACYLGLYCEROL KINASE"/>
    <property type="match status" value="1"/>
</dbReference>
<feature type="transmembrane region" description="Helical" evidence="19">
    <location>
        <begin position="106"/>
        <end position="128"/>
    </location>
</feature>
<dbReference type="GO" id="GO:0016301">
    <property type="term" value="F:kinase activity"/>
    <property type="evidence" value="ECO:0007669"/>
    <property type="project" value="UniProtKB-KW"/>
</dbReference>
<feature type="binding site" evidence="17">
    <location>
        <begin position="105"/>
        <end position="106"/>
    </location>
    <ligand>
        <name>ATP</name>
        <dbReference type="ChEBI" id="CHEBI:30616"/>
    </ligand>
</feature>
<keyword evidence="6 19" id="KW-0812">Transmembrane</keyword>
<keyword evidence="18" id="KW-0460">Magnesium</keyword>
<name>A0A660EBZ6_9LACO</name>
<keyword evidence="18" id="KW-0479">Metal-binding</keyword>
<evidence type="ECO:0000313" key="21">
    <source>
        <dbReference type="Proteomes" id="UP000289996"/>
    </source>
</evidence>
<dbReference type="AlphaFoldDB" id="A0A660EBZ6"/>
<reference evidence="20 21" key="1">
    <citation type="submission" date="2018-11" db="EMBL/GenBank/DDBJ databases">
        <authorList>
            <person name="Wuyts S."/>
        </authorList>
    </citation>
    <scope>NUCLEOTIDE SEQUENCE [LARGE SCALE GENOMIC DNA]</scope>
    <source>
        <strain evidence="20">Lactobacillus mudanjiangensis AMBF249</strain>
    </source>
</reference>
<evidence type="ECO:0000256" key="6">
    <source>
        <dbReference type="ARBA" id="ARBA00022692"/>
    </source>
</evidence>
<evidence type="ECO:0000256" key="12">
    <source>
        <dbReference type="ARBA" id="ARBA00023136"/>
    </source>
</evidence>
<evidence type="ECO:0000256" key="5">
    <source>
        <dbReference type="ARBA" id="ARBA00022679"/>
    </source>
</evidence>
<evidence type="ECO:0000256" key="1">
    <source>
        <dbReference type="ARBA" id="ARBA00004651"/>
    </source>
</evidence>
<evidence type="ECO:0000256" key="10">
    <source>
        <dbReference type="ARBA" id="ARBA00022989"/>
    </source>
</evidence>
<dbReference type="GO" id="GO:0005886">
    <property type="term" value="C:plasma membrane"/>
    <property type="evidence" value="ECO:0007669"/>
    <property type="project" value="UniProtKB-SubCell"/>
</dbReference>
<evidence type="ECO:0000256" key="9">
    <source>
        <dbReference type="ARBA" id="ARBA00022840"/>
    </source>
</evidence>
<feature type="binding site" evidence="17">
    <location>
        <position position="86"/>
    </location>
    <ligand>
        <name>ATP</name>
        <dbReference type="ChEBI" id="CHEBI:30616"/>
    </ligand>
</feature>
<evidence type="ECO:0000256" key="16">
    <source>
        <dbReference type="PIRSR" id="PIRSR600829-2"/>
    </source>
</evidence>
<evidence type="ECO:0000256" key="18">
    <source>
        <dbReference type="PIRSR" id="PIRSR600829-4"/>
    </source>
</evidence>
<feature type="active site" description="Proton acceptor" evidence="15">
    <location>
        <position position="79"/>
    </location>
</feature>
<dbReference type="PANTHER" id="PTHR34299">
    <property type="entry name" value="DIACYLGLYCEROL KINASE"/>
    <property type="match status" value="1"/>
</dbReference>
<sequence length="142" mass="15795">MTMASKNSPKPPQIDKNHSFWQSWQHAWNGLKTVVKEERNMQTHLVLGAVALLIGWAVHLTTSDWLWLCLAIFLVMLCEINNTIAENICDLVTGPHYHPLAKKVKDIAAGAVVFAAAFAVIVGLILFVPKLWPLVLAWTTKG</sequence>
<dbReference type="CDD" id="cd14265">
    <property type="entry name" value="UDPK_IM_like"/>
    <property type="match status" value="1"/>
</dbReference>
<feature type="binding site" evidence="17">
    <location>
        <position position="38"/>
    </location>
    <ligand>
        <name>ATP</name>
        <dbReference type="ChEBI" id="CHEBI:30616"/>
    </ligand>
</feature>
<keyword evidence="3" id="KW-1003">Cell membrane</keyword>
<evidence type="ECO:0000256" key="13">
    <source>
        <dbReference type="ARBA" id="ARBA00023209"/>
    </source>
</evidence>
<dbReference type="Gene3D" id="1.10.287.3610">
    <property type="match status" value="1"/>
</dbReference>
<evidence type="ECO:0000256" key="19">
    <source>
        <dbReference type="SAM" id="Phobius"/>
    </source>
</evidence>
<dbReference type="GO" id="GO:0046872">
    <property type="term" value="F:metal ion binding"/>
    <property type="evidence" value="ECO:0007669"/>
    <property type="project" value="UniProtKB-KW"/>
</dbReference>
<evidence type="ECO:0000256" key="7">
    <source>
        <dbReference type="ARBA" id="ARBA00022741"/>
    </source>
</evidence>
<feature type="binding site" evidence="18">
    <location>
        <position position="86"/>
    </location>
    <ligand>
        <name>a divalent metal cation</name>
        <dbReference type="ChEBI" id="CHEBI:60240"/>
    </ligand>
</feature>
<evidence type="ECO:0000256" key="8">
    <source>
        <dbReference type="ARBA" id="ARBA00022777"/>
    </source>
</evidence>
<dbReference type="Pfam" id="PF01219">
    <property type="entry name" value="DAGK_prokar"/>
    <property type="match status" value="1"/>
</dbReference>
<keyword evidence="7 17" id="KW-0547">Nucleotide-binding</keyword>
<evidence type="ECO:0000256" key="2">
    <source>
        <dbReference type="ARBA" id="ARBA00005967"/>
    </source>
</evidence>
<dbReference type="Proteomes" id="UP000289996">
    <property type="component" value="Unassembled WGS sequence"/>
</dbReference>
<proteinExistence type="inferred from homology"/>
<evidence type="ECO:0000256" key="17">
    <source>
        <dbReference type="PIRSR" id="PIRSR600829-3"/>
    </source>
</evidence>
<keyword evidence="9 17" id="KW-0067">ATP-binding</keyword>
<feature type="binding site" evidence="18">
    <location>
        <position position="38"/>
    </location>
    <ligand>
        <name>a divalent metal cation</name>
        <dbReference type="ChEBI" id="CHEBI:60240"/>
    </ligand>
</feature>
<comment type="similarity">
    <text evidence="2">Belongs to the bacterial diacylglycerol kinase family.</text>
</comment>
<keyword evidence="11" id="KW-0443">Lipid metabolism</keyword>
<dbReference type="GO" id="GO:0008654">
    <property type="term" value="P:phospholipid biosynthetic process"/>
    <property type="evidence" value="ECO:0007669"/>
    <property type="project" value="UniProtKB-KW"/>
</dbReference>
<dbReference type="InterPro" id="IPR000829">
    <property type="entry name" value="DAGK"/>
</dbReference>
<keyword evidence="10 19" id="KW-1133">Transmembrane helix</keyword>
<evidence type="ECO:0000256" key="3">
    <source>
        <dbReference type="ARBA" id="ARBA00022475"/>
    </source>
</evidence>
<comment type="cofactor">
    <cofactor evidence="18">
        <name>Mg(2+)</name>
        <dbReference type="ChEBI" id="CHEBI:18420"/>
    </cofactor>
    <text evidence="18">Mn(2+), Zn(2+), Cd(2+) and Co(2+) support activity to lesser extents.</text>
</comment>
<evidence type="ECO:0000256" key="14">
    <source>
        <dbReference type="ARBA" id="ARBA00023264"/>
    </source>
</evidence>
<dbReference type="InterPro" id="IPR033717">
    <property type="entry name" value="UDPK"/>
</dbReference>
<dbReference type="GO" id="GO:0005524">
    <property type="term" value="F:ATP binding"/>
    <property type="evidence" value="ECO:0007669"/>
    <property type="project" value="UniProtKB-KW"/>
</dbReference>
<keyword evidence="4" id="KW-0444">Lipid biosynthesis</keyword>
<gene>
    <name evidence="20" type="ORF">MUDAN_MDHGFNIF_02046</name>
</gene>
<evidence type="ECO:0000313" key="20">
    <source>
        <dbReference type="EMBL" id="VDG30495.1"/>
    </source>
</evidence>
<keyword evidence="8 20" id="KW-0418">Kinase</keyword>
<organism evidence="20 21">
    <name type="scientific">Lactiplantibacillus mudanjiangensis</name>
    <dbReference type="NCBI Taxonomy" id="1296538"/>
    <lineage>
        <taxon>Bacteria</taxon>
        <taxon>Bacillati</taxon>
        <taxon>Bacillota</taxon>
        <taxon>Bacilli</taxon>
        <taxon>Lactobacillales</taxon>
        <taxon>Lactobacillaceae</taxon>
        <taxon>Lactiplantibacillus</taxon>
    </lineage>
</organism>
<keyword evidence="14" id="KW-1208">Phospholipid metabolism</keyword>
<evidence type="ECO:0000256" key="15">
    <source>
        <dbReference type="PIRSR" id="PIRSR600829-1"/>
    </source>
</evidence>
<dbReference type="InterPro" id="IPR036945">
    <property type="entry name" value="DAGK_sf"/>
</dbReference>